<dbReference type="InterPro" id="IPR018108">
    <property type="entry name" value="MCP_transmembrane"/>
</dbReference>
<evidence type="ECO:0000256" key="10">
    <source>
        <dbReference type="HAMAP-Rule" id="MF_03064"/>
    </source>
</evidence>
<dbReference type="GO" id="GO:1904983">
    <property type="term" value="P:glycine import into mitochondrion"/>
    <property type="evidence" value="ECO:0000318"/>
    <property type="project" value="GO_Central"/>
</dbReference>
<comment type="function">
    <text evidence="10">Mitochondrial glycine transporter that imports glycine into the mitochondrial matrix. Plays an important role in providing glycine for the first enzymatic step in heme biosynthesis, the condensation of glycine with succinyl-CoA to produce 5-aminolevulinate (ALA) in the miochondrial matrix.</text>
</comment>
<comment type="similarity">
    <text evidence="10">Belongs to the mitochondrial carrier (TC 2.A.29) family. SLC25A38 subfamily.</text>
</comment>
<keyword evidence="8 10" id="KW-0472">Membrane</keyword>
<dbReference type="KEGG" id="dpx:DAPPUDRAFT_327070"/>
<dbReference type="Pfam" id="PF00153">
    <property type="entry name" value="Mito_carr"/>
    <property type="match status" value="3"/>
</dbReference>
<evidence type="ECO:0000256" key="7">
    <source>
        <dbReference type="ARBA" id="ARBA00023128"/>
    </source>
</evidence>
<dbReference type="PANTHER" id="PTHR46181">
    <property type="entry name" value="MITOCHONDRIAL GLYCINE TRANSPORTER"/>
    <property type="match status" value="1"/>
</dbReference>
<dbReference type="STRING" id="6669.E9H9Q9"/>
<dbReference type="PhylomeDB" id="E9H9Q9"/>
<dbReference type="InterPro" id="IPR030847">
    <property type="entry name" value="Hem25/SLC25A38"/>
</dbReference>
<dbReference type="OrthoDB" id="1924968at2759"/>
<dbReference type="PANTHER" id="PTHR46181:SF3">
    <property type="entry name" value="MITOCHONDRIAL GLYCINE TRANSPORTER"/>
    <property type="match status" value="1"/>
</dbReference>
<keyword evidence="5 10" id="KW-0999">Mitochondrion inner membrane</keyword>
<keyword evidence="6 10" id="KW-1133">Transmembrane helix</keyword>
<dbReference type="GO" id="GO:0015187">
    <property type="term" value="F:glycine transmembrane transporter activity"/>
    <property type="evidence" value="ECO:0000318"/>
    <property type="project" value="GO_Central"/>
</dbReference>
<dbReference type="InParanoid" id="E9H9Q9"/>
<feature type="repeat" description="Solcar" evidence="11">
    <location>
        <begin position="113"/>
        <end position="193"/>
    </location>
</feature>
<comment type="catalytic activity">
    <reaction evidence="9 10">
        <text>glycine(in) = glycine(out)</text>
        <dbReference type="Rhea" id="RHEA:70715"/>
        <dbReference type="ChEBI" id="CHEBI:57305"/>
    </reaction>
</comment>
<accession>E9H9Q9</accession>
<dbReference type="InterPro" id="IPR002067">
    <property type="entry name" value="MCP"/>
</dbReference>
<dbReference type="HAMAP" id="MF_03064">
    <property type="entry name" value="SLC25A38"/>
    <property type="match status" value="1"/>
</dbReference>
<evidence type="ECO:0000256" key="8">
    <source>
        <dbReference type="ARBA" id="ARBA00023136"/>
    </source>
</evidence>
<evidence type="ECO:0000313" key="12">
    <source>
        <dbReference type="EMBL" id="EFX71442.1"/>
    </source>
</evidence>
<evidence type="ECO:0000256" key="11">
    <source>
        <dbReference type="PROSITE-ProRule" id="PRU00282"/>
    </source>
</evidence>
<keyword evidence="13" id="KW-1185">Reference proteome</keyword>
<feature type="repeat" description="Solcar" evidence="11">
    <location>
        <begin position="10"/>
        <end position="100"/>
    </location>
</feature>
<proteinExistence type="inferred from homology"/>
<dbReference type="HOGENOM" id="CLU_015166_0_3_1"/>
<dbReference type="Proteomes" id="UP000000305">
    <property type="component" value="Unassembled WGS sequence"/>
</dbReference>
<dbReference type="PROSITE" id="PS51257">
    <property type="entry name" value="PROKAR_LIPOPROTEIN"/>
    <property type="match status" value="1"/>
</dbReference>
<dbReference type="OMA" id="WGIYEEL"/>
<keyword evidence="3 10" id="KW-0812">Transmembrane</keyword>
<evidence type="ECO:0000256" key="6">
    <source>
        <dbReference type="ARBA" id="ARBA00022989"/>
    </source>
</evidence>
<dbReference type="AlphaFoldDB" id="E9H9Q9"/>
<evidence type="ECO:0000256" key="9">
    <source>
        <dbReference type="ARBA" id="ARBA00034060"/>
    </source>
</evidence>
<evidence type="ECO:0000256" key="2">
    <source>
        <dbReference type="ARBA" id="ARBA00022448"/>
    </source>
</evidence>
<evidence type="ECO:0000256" key="4">
    <source>
        <dbReference type="ARBA" id="ARBA00022737"/>
    </source>
</evidence>
<keyword evidence="7 10" id="KW-0496">Mitochondrion</keyword>
<evidence type="ECO:0000313" key="13">
    <source>
        <dbReference type="Proteomes" id="UP000000305"/>
    </source>
</evidence>
<comment type="subcellular location">
    <subcellularLocation>
        <location evidence="1">Membrane</location>
        <topology evidence="1">Multi-pass membrane protein</topology>
    </subcellularLocation>
    <subcellularLocation>
        <location evidence="10">Mitochondrion inner membrane</location>
        <topology evidence="10">Multi-pass membrane protein</topology>
    </subcellularLocation>
</comment>
<keyword evidence="2 10" id="KW-0813">Transport</keyword>
<dbReference type="SUPFAM" id="SSF103506">
    <property type="entry name" value="Mitochondrial carrier"/>
    <property type="match status" value="1"/>
</dbReference>
<reference evidence="12 13" key="1">
    <citation type="journal article" date="2011" name="Science">
        <title>The ecoresponsive genome of Daphnia pulex.</title>
        <authorList>
            <person name="Colbourne J.K."/>
            <person name="Pfrender M.E."/>
            <person name="Gilbert D."/>
            <person name="Thomas W.K."/>
            <person name="Tucker A."/>
            <person name="Oakley T.H."/>
            <person name="Tokishita S."/>
            <person name="Aerts A."/>
            <person name="Arnold G.J."/>
            <person name="Basu M.K."/>
            <person name="Bauer D.J."/>
            <person name="Caceres C.E."/>
            <person name="Carmel L."/>
            <person name="Casola C."/>
            <person name="Choi J.H."/>
            <person name="Detter J.C."/>
            <person name="Dong Q."/>
            <person name="Dusheyko S."/>
            <person name="Eads B.D."/>
            <person name="Frohlich T."/>
            <person name="Geiler-Samerotte K.A."/>
            <person name="Gerlach D."/>
            <person name="Hatcher P."/>
            <person name="Jogdeo S."/>
            <person name="Krijgsveld J."/>
            <person name="Kriventseva E.V."/>
            <person name="Kultz D."/>
            <person name="Laforsch C."/>
            <person name="Lindquist E."/>
            <person name="Lopez J."/>
            <person name="Manak J.R."/>
            <person name="Muller J."/>
            <person name="Pangilinan J."/>
            <person name="Patwardhan R.P."/>
            <person name="Pitluck S."/>
            <person name="Pritham E.J."/>
            <person name="Rechtsteiner A."/>
            <person name="Rho M."/>
            <person name="Rogozin I.B."/>
            <person name="Sakarya O."/>
            <person name="Salamov A."/>
            <person name="Schaack S."/>
            <person name="Shapiro H."/>
            <person name="Shiga Y."/>
            <person name="Skalitzky C."/>
            <person name="Smith Z."/>
            <person name="Souvorov A."/>
            <person name="Sung W."/>
            <person name="Tang Z."/>
            <person name="Tsuchiya D."/>
            <person name="Tu H."/>
            <person name="Vos H."/>
            <person name="Wang M."/>
            <person name="Wolf Y.I."/>
            <person name="Yamagata H."/>
            <person name="Yamada T."/>
            <person name="Ye Y."/>
            <person name="Shaw J.R."/>
            <person name="Andrews J."/>
            <person name="Crease T.J."/>
            <person name="Tang H."/>
            <person name="Lucas S.M."/>
            <person name="Robertson H.M."/>
            <person name="Bork P."/>
            <person name="Koonin E.V."/>
            <person name="Zdobnov E.M."/>
            <person name="Grigoriev I.V."/>
            <person name="Lynch M."/>
            <person name="Boore J.L."/>
        </authorList>
    </citation>
    <scope>NUCLEOTIDE SEQUENCE [LARGE SCALE GENOMIC DNA]</scope>
</reference>
<dbReference type="PRINTS" id="PR00926">
    <property type="entry name" value="MITOCARRIER"/>
</dbReference>
<dbReference type="Gene3D" id="1.50.40.10">
    <property type="entry name" value="Mitochondrial carrier domain"/>
    <property type="match status" value="1"/>
</dbReference>
<feature type="repeat" description="Solcar" evidence="11">
    <location>
        <begin position="197"/>
        <end position="282"/>
    </location>
</feature>
<dbReference type="PROSITE" id="PS50920">
    <property type="entry name" value="SOLCAR"/>
    <property type="match status" value="3"/>
</dbReference>
<dbReference type="EMBL" id="GL732609">
    <property type="protein sequence ID" value="EFX71442.1"/>
    <property type="molecule type" value="Genomic_DNA"/>
</dbReference>
<dbReference type="GO" id="GO:0005743">
    <property type="term" value="C:mitochondrial inner membrane"/>
    <property type="evidence" value="ECO:0007669"/>
    <property type="project" value="UniProtKB-SubCell"/>
</dbReference>
<protein>
    <recommendedName>
        <fullName evidence="10">Mitochondrial glycine transporter</fullName>
    </recommendedName>
    <alternativeName>
        <fullName evidence="10">Solute carrier family 25 member 38 homolog</fullName>
    </alternativeName>
</protein>
<dbReference type="eggNOG" id="KOG0766">
    <property type="taxonomic scope" value="Eukaryota"/>
</dbReference>
<dbReference type="FunFam" id="1.50.40.10:FF:000309">
    <property type="entry name" value="Mitochondrial glycine transporter"/>
    <property type="match status" value="1"/>
</dbReference>
<keyword evidence="4 10" id="KW-0677">Repeat</keyword>
<dbReference type="GO" id="GO:0005739">
    <property type="term" value="C:mitochondrion"/>
    <property type="evidence" value="ECO:0000318"/>
    <property type="project" value="GO_Central"/>
</dbReference>
<evidence type="ECO:0000256" key="5">
    <source>
        <dbReference type="ARBA" id="ARBA00022792"/>
    </source>
</evidence>
<evidence type="ECO:0000256" key="1">
    <source>
        <dbReference type="ARBA" id="ARBA00004141"/>
    </source>
</evidence>
<name>E9H9Q9_DAPPU</name>
<organism evidence="12 13">
    <name type="scientific">Daphnia pulex</name>
    <name type="common">Water flea</name>
    <dbReference type="NCBI Taxonomy" id="6669"/>
    <lineage>
        <taxon>Eukaryota</taxon>
        <taxon>Metazoa</taxon>
        <taxon>Ecdysozoa</taxon>
        <taxon>Arthropoda</taxon>
        <taxon>Crustacea</taxon>
        <taxon>Branchiopoda</taxon>
        <taxon>Diplostraca</taxon>
        <taxon>Cladocera</taxon>
        <taxon>Anomopoda</taxon>
        <taxon>Daphniidae</taxon>
        <taxon>Daphnia</taxon>
    </lineage>
</organism>
<dbReference type="InterPro" id="IPR023395">
    <property type="entry name" value="MCP_dom_sf"/>
</dbReference>
<gene>
    <name evidence="12" type="ORF">DAPPUDRAFT_327070</name>
</gene>
<evidence type="ECO:0000256" key="3">
    <source>
        <dbReference type="ARBA" id="ARBA00022692"/>
    </source>
</evidence>
<sequence length="298" mass="33111">MCSTRKKRHVSFLGAFVSGASSGACSTVLFQPFDVVKTRLQENAAFGQSTQQRRGMIQVFGHIVQKEGPKTLWSGLIPSLWRCVPGVAIYFTSLEVMQSVLLEGGNQPLDPWHALVVAASARCVAGVLLMPFTVIKTRFESGHFKYKNVAEALSSIYRLEGGRGLMTGLGATLARDVPFSAVYYAVYTQLKQLQPGSTMGKSFSCGLVAGIVASVVTHPADVVKTSMQLFPSRYQHRTREAVLSVYRRLGVKGFFSGLMPRLVRRSLVSALSWTVYDKVREQNHFNRKRSRLYFCFQH</sequence>